<gene>
    <name evidence="4" type="ORF">IAC87_01415</name>
</gene>
<dbReference type="Gene3D" id="3.30.460.10">
    <property type="entry name" value="Beta Polymerase, domain 2"/>
    <property type="match status" value="1"/>
</dbReference>
<dbReference type="AlphaFoldDB" id="A0A9D9NQ20"/>
<feature type="region of interest" description="Disordered" evidence="2">
    <location>
        <begin position="543"/>
        <end position="566"/>
    </location>
</feature>
<dbReference type="Pfam" id="PF19296">
    <property type="entry name" value="RelA_AH_RIS"/>
    <property type="match status" value="1"/>
</dbReference>
<dbReference type="PANTHER" id="PTHR21262:SF31">
    <property type="entry name" value="GTP PYROPHOSPHOKINASE"/>
    <property type="match status" value="1"/>
</dbReference>
<dbReference type="PANTHER" id="PTHR21262">
    <property type="entry name" value="GUANOSINE-3',5'-BIS DIPHOSPHATE 3'-PYROPHOSPHOHYDROLASE"/>
    <property type="match status" value="1"/>
</dbReference>
<dbReference type="InterPro" id="IPR045600">
    <property type="entry name" value="RelA/SpoT_AH_RIS"/>
</dbReference>
<dbReference type="Gene3D" id="1.10.3210.10">
    <property type="entry name" value="Hypothetical protein af1432"/>
    <property type="match status" value="1"/>
</dbReference>
<sequence length="716" mass="81887">MDRNGLKSVFTEDFQDGELELVLKAYGMAEKALEGMKRGNDSPFIGHPLGVAGIVCNEIGMGADCAAAVFLHEATRFHPEIIESDDFLSFPQDIRNIAVSLNRISAIKPKDTRLEADTYRRLIISYSRDPRVTLIKLADRLEVMRNIRLLPKQSRELKVVETQLLYVPIAHQIGLYSLKGEMEDIYLKYTEPEVYNSITNKLRLTARDREERMKRFIGPLERKLSDAGIRYQLKGRTKTAYSIWRKMVTQEVPFEKVYDVYAIRFIIDCPPDRETEHALCWNVFSYVTSEYKYDTSRLRDWLSKPKPNGYESLHVTIEFDDGVPLEVQIRTRRMDIVAESGGASHWSYKGVKKEEYMQEWLASVKNVMSQQESFSYDNMPDNIGKDVFVYTPSGELKRLPYGATLLDFAFAIHTNIGLKCSGGLVNGKLVPIREKLRTGDIVEAVTNKNQKPNMGWLDAAVTSKARTKIRQKLAEEEFKKASEGKELVARRLKNWKMEMSDEDLGVLAKRYSMKSLNEFYCAVAENAIDVLEIKDFLSDKGKARDFQGQKPKEENEEPRQEGRETRNDVLVIGGNINNIGYRMAKCCNPVFGDEVFGFISVRDGITIHRLSCPNAARLIEKYPYRIQRVRWSSNSSSASFQVTLRVLCRGERRLGAPVMEAASQYKASVRSMIINERNSRDVTHEIELKLSVPNNLELDKVISAIRKVKDVTNVLR</sequence>
<dbReference type="InterPro" id="IPR002912">
    <property type="entry name" value="ACT_dom"/>
</dbReference>
<dbReference type="SUPFAM" id="SSF81301">
    <property type="entry name" value="Nucleotidyltransferase"/>
    <property type="match status" value="1"/>
</dbReference>
<accession>A0A9D9NQ20</accession>
<evidence type="ECO:0000256" key="2">
    <source>
        <dbReference type="SAM" id="MobiDB-lite"/>
    </source>
</evidence>
<comment type="caution">
    <text evidence="4">The sequence shown here is derived from an EMBL/GenBank/DDBJ whole genome shotgun (WGS) entry which is preliminary data.</text>
</comment>
<dbReference type="Pfam" id="PF13291">
    <property type="entry name" value="ACT_4"/>
    <property type="match status" value="1"/>
</dbReference>
<comment type="similarity">
    <text evidence="1">Belongs to the RelA/SpoT family.</text>
</comment>
<dbReference type="GO" id="GO:0005886">
    <property type="term" value="C:plasma membrane"/>
    <property type="evidence" value="ECO:0007669"/>
    <property type="project" value="TreeGrafter"/>
</dbReference>
<evidence type="ECO:0000256" key="1">
    <source>
        <dbReference type="ARBA" id="ARBA00007476"/>
    </source>
</evidence>
<proteinExistence type="inferred from homology"/>
<dbReference type="Proteomes" id="UP000823772">
    <property type="component" value="Unassembled WGS sequence"/>
</dbReference>
<dbReference type="GO" id="GO:0015969">
    <property type="term" value="P:guanosine tetraphosphate metabolic process"/>
    <property type="evidence" value="ECO:0007669"/>
    <property type="project" value="InterPro"/>
</dbReference>
<dbReference type="InterPro" id="IPR004095">
    <property type="entry name" value="TGS"/>
</dbReference>
<feature type="domain" description="TGS" evidence="3">
    <location>
        <begin position="385"/>
        <end position="446"/>
    </location>
</feature>
<evidence type="ECO:0000313" key="4">
    <source>
        <dbReference type="EMBL" id="MBO8481188.1"/>
    </source>
</evidence>
<dbReference type="FunFam" id="3.10.20.30:FF:000002">
    <property type="entry name" value="GTP pyrophosphokinase (RelA/SpoT)"/>
    <property type="match status" value="1"/>
</dbReference>
<dbReference type="SUPFAM" id="SSF109604">
    <property type="entry name" value="HD-domain/PDEase-like"/>
    <property type="match status" value="1"/>
</dbReference>
<evidence type="ECO:0000259" key="3">
    <source>
        <dbReference type="PROSITE" id="PS51880"/>
    </source>
</evidence>
<dbReference type="Pfam" id="PF13328">
    <property type="entry name" value="HD_4"/>
    <property type="match status" value="1"/>
</dbReference>
<dbReference type="PROSITE" id="PS51880">
    <property type="entry name" value="TGS"/>
    <property type="match status" value="1"/>
</dbReference>
<organism evidence="4 5">
    <name type="scientific">Candidatus Merdivivens faecigallinarum</name>
    <dbReference type="NCBI Taxonomy" id="2840871"/>
    <lineage>
        <taxon>Bacteria</taxon>
        <taxon>Pseudomonadati</taxon>
        <taxon>Bacteroidota</taxon>
        <taxon>Bacteroidia</taxon>
        <taxon>Bacteroidales</taxon>
        <taxon>Muribaculaceae</taxon>
        <taxon>Muribaculaceae incertae sedis</taxon>
        <taxon>Candidatus Merdivivens</taxon>
    </lineage>
</organism>
<dbReference type="CDD" id="cd05399">
    <property type="entry name" value="NT_Rel-Spo_like"/>
    <property type="match status" value="1"/>
</dbReference>
<reference evidence="4" key="2">
    <citation type="journal article" date="2021" name="PeerJ">
        <title>Extensive microbial diversity within the chicken gut microbiome revealed by metagenomics and culture.</title>
        <authorList>
            <person name="Gilroy R."/>
            <person name="Ravi A."/>
            <person name="Getino M."/>
            <person name="Pursley I."/>
            <person name="Horton D.L."/>
            <person name="Alikhan N.F."/>
            <person name="Baker D."/>
            <person name="Gharbi K."/>
            <person name="Hall N."/>
            <person name="Watson M."/>
            <person name="Adriaenssens E.M."/>
            <person name="Foster-Nyarko E."/>
            <person name="Jarju S."/>
            <person name="Secka A."/>
            <person name="Antonio M."/>
            <person name="Oren A."/>
            <person name="Chaudhuri R.R."/>
            <person name="La Ragione R."/>
            <person name="Hildebrand F."/>
            <person name="Pallen M.J."/>
        </authorList>
    </citation>
    <scope>NUCLEOTIDE SEQUENCE</scope>
    <source>
        <strain evidence="4">B3-2255</strain>
    </source>
</reference>
<protein>
    <submittedName>
        <fullName evidence="4">Bifunctional (P)ppGpp synthetase/guanosine-3',5'-bis(Diphosphate) 3'-pyrophosphohydrolase</fullName>
    </submittedName>
</protein>
<dbReference type="EMBL" id="JADILY010000023">
    <property type="protein sequence ID" value="MBO8481188.1"/>
    <property type="molecule type" value="Genomic_DNA"/>
</dbReference>
<reference evidence="4" key="1">
    <citation type="submission" date="2020-10" db="EMBL/GenBank/DDBJ databases">
        <authorList>
            <person name="Gilroy R."/>
        </authorList>
    </citation>
    <scope>NUCLEOTIDE SEQUENCE</scope>
    <source>
        <strain evidence="4">B3-2255</strain>
    </source>
</reference>
<evidence type="ECO:0000313" key="5">
    <source>
        <dbReference type="Proteomes" id="UP000823772"/>
    </source>
</evidence>
<dbReference type="SUPFAM" id="SSF81271">
    <property type="entry name" value="TGS-like"/>
    <property type="match status" value="1"/>
</dbReference>
<name>A0A9D9NQ20_9BACT</name>
<dbReference type="InterPro" id="IPR012676">
    <property type="entry name" value="TGS-like"/>
</dbReference>
<dbReference type="InterPro" id="IPR012675">
    <property type="entry name" value="Beta-grasp_dom_sf"/>
</dbReference>
<dbReference type="InterPro" id="IPR033655">
    <property type="entry name" value="TGS_RelA/SpoT"/>
</dbReference>
<dbReference type="InterPro" id="IPR007685">
    <property type="entry name" value="RelA_SpoT"/>
</dbReference>
<dbReference type="SMART" id="SM00954">
    <property type="entry name" value="RelA_SpoT"/>
    <property type="match status" value="1"/>
</dbReference>
<dbReference type="Pfam" id="PF04607">
    <property type="entry name" value="RelA_SpoT"/>
    <property type="match status" value="1"/>
</dbReference>
<dbReference type="Pfam" id="PF02824">
    <property type="entry name" value="TGS"/>
    <property type="match status" value="1"/>
</dbReference>
<dbReference type="Gene3D" id="3.30.70.260">
    <property type="match status" value="1"/>
</dbReference>
<dbReference type="InterPro" id="IPR043519">
    <property type="entry name" value="NT_sf"/>
</dbReference>
<dbReference type="CDD" id="cd01668">
    <property type="entry name" value="TGS_RSH"/>
    <property type="match status" value="1"/>
</dbReference>
<dbReference type="Gene3D" id="3.10.20.30">
    <property type="match status" value="1"/>
</dbReference>